<dbReference type="AlphaFoldDB" id="A0ABD2X4B7"/>
<protein>
    <submittedName>
        <fullName evidence="1">Uncharacterized protein</fullName>
    </submittedName>
</protein>
<name>A0ABD2X4B7_9HYME</name>
<evidence type="ECO:0000313" key="2">
    <source>
        <dbReference type="Proteomes" id="UP001627154"/>
    </source>
</evidence>
<evidence type="ECO:0000313" key="1">
    <source>
        <dbReference type="EMBL" id="KAL3399860.1"/>
    </source>
</evidence>
<comment type="caution">
    <text evidence="1">The sequence shown here is derived from an EMBL/GenBank/DDBJ whole genome shotgun (WGS) entry which is preliminary data.</text>
</comment>
<proteinExistence type="predicted"/>
<dbReference type="EMBL" id="JBJJXI010000055">
    <property type="protein sequence ID" value="KAL3399860.1"/>
    <property type="molecule type" value="Genomic_DNA"/>
</dbReference>
<gene>
    <name evidence="1" type="ORF">TKK_007088</name>
</gene>
<sequence length="112" mass="12996">MLYKSPSIPRCSSSTRKADVSAVLGERERGLEIVCHYQIKYQRHYGICAHAHLNIKDNRRIIVRTRWSGLLLIERRCQSMDERSKHTWHTVGPFSGTHTYNVTCIVNHSANF</sequence>
<accession>A0ABD2X4B7</accession>
<organism evidence="1 2">
    <name type="scientific">Trichogramma kaykai</name>
    <dbReference type="NCBI Taxonomy" id="54128"/>
    <lineage>
        <taxon>Eukaryota</taxon>
        <taxon>Metazoa</taxon>
        <taxon>Ecdysozoa</taxon>
        <taxon>Arthropoda</taxon>
        <taxon>Hexapoda</taxon>
        <taxon>Insecta</taxon>
        <taxon>Pterygota</taxon>
        <taxon>Neoptera</taxon>
        <taxon>Endopterygota</taxon>
        <taxon>Hymenoptera</taxon>
        <taxon>Apocrita</taxon>
        <taxon>Proctotrupomorpha</taxon>
        <taxon>Chalcidoidea</taxon>
        <taxon>Trichogrammatidae</taxon>
        <taxon>Trichogramma</taxon>
    </lineage>
</organism>
<dbReference type="Proteomes" id="UP001627154">
    <property type="component" value="Unassembled WGS sequence"/>
</dbReference>
<keyword evidence="2" id="KW-1185">Reference proteome</keyword>
<reference evidence="1 2" key="1">
    <citation type="journal article" date="2024" name="bioRxiv">
        <title>A reference genome for Trichogramma kaykai: A tiny desert-dwelling parasitoid wasp with competing sex-ratio distorters.</title>
        <authorList>
            <person name="Culotta J."/>
            <person name="Lindsey A.R."/>
        </authorList>
    </citation>
    <scope>NUCLEOTIDE SEQUENCE [LARGE SCALE GENOMIC DNA]</scope>
    <source>
        <strain evidence="1 2">KSX58</strain>
    </source>
</reference>